<feature type="transmembrane region" description="Helical" evidence="5">
    <location>
        <begin position="345"/>
        <end position="363"/>
    </location>
</feature>
<feature type="transmembrane region" description="Helical" evidence="5">
    <location>
        <begin position="288"/>
        <end position="307"/>
    </location>
</feature>
<dbReference type="PANTHER" id="PTHR43129:SF1">
    <property type="entry name" value="FOSMIDOMYCIN RESISTANCE PROTEIN"/>
    <property type="match status" value="1"/>
</dbReference>
<evidence type="ECO:0000256" key="3">
    <source>
        <dbReference type="ARBA" id="ARBA00023136"/>
    </source>
</evidence>
<evidence type="ECO:0000256" key="2">
    <source>
        <dbReference type="ARBA" id="ARBA00022989"/>
    </source>
</evidence>
<keyword evidence="3 5" id="KW-0472">Membrane</keyword>
<feature type="transmembrane region" description="Helical" evidence="5">
    <location>
        <begin position="223"/>
        <end position="249"/>
    </location>
</feature>
<keyword evidence="8" id="KW-1185">Reference proteome</keyword>
<dbReference type="OrthoDB" id="9770492at2"/>
<dbReference type="AlphaFoldDB" id="W9HA11"/>
<feature type="transmembrane region" description="Helical" evidence="5">
    <location>
        <begin position="261"/>
        <end position="281"/>
    </location>
</feature>
<sequence>MSSTTAPADALAANNTAFTIIAAISFCHLLNDMMQSMLSALYPIFKANYGLDFGQIGLLTLMFQVTASLLQPLVGFQTDKKPRPYSLAVGMGFTLVGLVLLAFAHHFWLLLVAAGLVGMGSSVFHPESSRVARMASGGRHGLAQSLFQVGGNFGSALGPLLAAFIVVPRGQSSVAWFSLAALLAMIVLWKVGGWYGRNLANHAKRAGKHATASLPRSKIVTALVVLGVLVFSKYVYMASLSSFYTFYLIEKFNVSVQDSQILLFVFLGAVAVGTIAGGPIGDRFGRKYVIWGSILGVLPFTLALPYVNLFWTAVLTVVIGLVLASAFSAIIVFAQELVPGRVGTIAGLFFGFAFGIGGLGAAVLGMVADAKGIDYVYQVCSFLPLLGILTVFLPNLEGPMGAARRQTITPNPVSNPVPLASGRP</sequence>
<dbReference type="EMBL" id="AVFL01000003">
    <property type="protein sequence ID" value="EWY41552.1"/>
    <property type="molecule type" value="Genomic_DNA"/>
</dbReference>
<gene>
    <name evidence="7" type="ORF">N825_23615</name>
</gene>
<feature type="domain" description="Major facilitator superfamily (MFS) profile" evidence="6">
    <location>
        <begin position="20"/>
        <end position="399"/>
    </location>
</feature>
<feature type="transmembrane region" description="Helical" evidence="5">
    <location>
        <begin position="375"/>
        <end position="396"/>
    </location>
</feature>
<feature type="transmembrane region" description="Helical" evidence="5">
    <location>
        <begin position="85"/>
        <end position="101"/>
    </location>
</feature>
<dbReference type="InterPro" id="IPR020846">
    <property type="entry name" value="MFS_dom"/>
</dbReference>
<organism evidence="7 8">
    <name type="scientific">Skermanella stibiiresistens SB22</name>
    <dbReference type="NCBI Taxonomy" id="1385369"/>
    <lineage>
        <taxon>Bacteria</taxon>
        <taxon>Pseudomonadati</taxon>
        <taxon>Pseudomonadota</taxon>
        <taxon>Alphaproteobacteria</taxon>
        <taxon>Rhodospirillales</taxon>
        <taxon>Azospirillaceae</taxon>
        <taxon>Skermanella</taxon>
    </lineage>
</organism>
<dbReference type="SUPFAM" id="SSF103473">
    <property type="entry name" value="MFS general substrate transporter"/>
    <property type="match status" value="1"/>
</dbReference>
<dbReference type="RefSeq" id="WP_051511574.1">
    <property type="nucleotide sequence ID" value="NZ_AVFL01000003.1"/>
</dbReference>
<dbReference type="PANTHER" id="PTHR43129">
    <property type="entry name" value="FOSMIDOMYCIN RESISTANCE PROTEIN"/>
    <property type="match status" value="1"/>
</dbReference>
<dbReference type="PROSITE" id="PS50850">
    <property type="entry name" value="MFS"/>
    <property type="match status" value="1"/>
</dbReference>
<dbReference type="STRING" id="1385369.N825_23615"/>
<dbReference type="PATRIC" id="fig|1385369.3.peg.1054"/>
<evidence type="ECO:0000256" key="1">
    <source>
        <dbReference type="ARBA" id="ARBA00022692"/>
    </source>
</evidence>
<proteinExistence type="predicted"/>
<feature type="transmembrane region" description="Helical" evidence="5">
    <location>
        <begin position="146"/>
        <end position="167"/>
    </location>
</feature>
<name>W9HA11_9PROT</name>
<dbReference type="CDD" id="cd17478">
    <property type="entry name" value="MFS_FsR"/>
    <property type="match status" value="1"/>
</dbReference>
<feature type="region of interest" description="Disordered" evidence="4">
    <location>
        <begin position="404"/>
        <end position="424"/>
    </location>
</feature>
<dbReference type="Proteomes" id="UP000019486">
    <property type="component" value="Unassembled WGS sequence"/>
</dbReference>
<keyword evidence="1 5" id="KW-0812">Transmembrane</keyword>
<reference evidence="7 8" key="1">
    <citation type="submission" date="2013-08" db="EMBL/GenBank/DDBJ databases">
        <title>The genome sequence of Skermanella stibiiresistens.</title>
        <authorList>
            <person name="Zhu W."/>
            <person name="Wang G."/>
        </authorList>
    </citation>
    <scope>NUCLEOTIDE SEQUENCE [LARGE SCALE GENOMIC DNA]</scope>
    <source>
        <strain evidence="7 8">SB22</strain>
    </source>
</reference>
<feature type="transmembrane region" description="Helical" evidence="5">
    <location>
        <begin position="173"/>
        <end position="195"/>
    </location>
</feature>
<evidence type="ECO:0000256" key="4">
    <source>
        <dbReference type="SAM" id="MobiDB-lite"/>
    </source>
</evidence>
<dbReference type="InterPro" id="IPR036259">
    <property type="entry name" value="MFS_trans_sf"/>
</dbReference>
<feature type="transmembrane region" description="Helical" evidence="5">
    <location>
        <begin position="107"/>
        <end position="125"/>
    </location>
</feature>
<comment type="caution">
    <text evidence="7">The sequence shown here is derived from an EMBL/GenBank/DDBJ whole genome shotgun (WGS) entry which is preliminary data.</text>
</comment>
<evidence type="ECO:0000256" key="5">
    <source>
        <dbReference type="SAM" id="Phobius"/>
    </source>
</evidence>
<dbReference type="Gene3D" id="1.20.1250.20">
    <property type="entry name" value="MFS general substrate transporter like domains"/>
    <property type="match status" value="2"/>
</dbReference>
<evidence type="ECO:0000259" key="6">
    <source>
        <dbReference type="PROSITE" id="PS50850"/>
    </source>
</evidence>
<evidence type="ECO:0000313" key="7">
    <source>
        <dbReference type="EMBL" id="EWY41552.1"/>
    </source>
</evidence>
<protein>
    <submittedName>
        <fullName evidence="7">Fosmidomycin resistance protein</fullName>
    </submittedName>
</protein>
<dbReference type="Pfam" id="PF07690">
    <property type="entry name" value="MFS_1"/>
    <property type="match status" value="1"/>
</dbReference>
<evidence type="ECO:0000313" key="8">
    <source>
        <dbReference type="Proteomes" id="UP000019486"/>
    </source>
</evidence>
<feature type="transmembrane region" description="Helical" evidence="5">
    <location>
        <begin position="12"/>
        <end position="31"/>
    </location>
</feature>
<dbReference type="GO" id="GO:0022857">
    <property type="term" value="F:transmembrane transporter activity"/>
    <property type="evidence" value="ECO:0007669"/>
    <property type="project" value="InterPro"/>
</dbReference>
<dbReference type="InterPro" id="IPR011701">
    <property type="entry name" value="MFS"/>
</dbReference>
<accession>W9HA11</accession>
<feature type="transmembrane region" description="Helical" evidence="5">
    <location>
        <begin position="51"/>
        <end position="73"/>
    </location>
</feature>
<keyword evidence="2 5" id="KW-1133">Transmembrane helix</keyword>
<feature type="transmembrane region" description="Helical" evidence="5">
    <location>
        <begin position="313"/>
        <end position="333"/>
    </location>
</feature>
<dbReference type="GO" id="GO:0005886">
    <property type="term" value="C:plasma membrane"/>
    <property type="evidence" value="ECO:0007669"/>
    <property type="project" value="TreeGrafter"/>
</dbReference>